<protein>
    <submittedName>
        <fullName evidence="2">Uncharacterized protein</fullName>
    </submittedName>
</protein>
<dbReference type="Proteomes" id="UP000184428">
    <property type="component" value="Unassembled WGS sequence"/>
</dbReference>
<accession>A0A1M7S2G0</accession>
<gene>
    <name evidence="2" type="ORF">SAMN05660350_00408</name>
</gene>
<name>A0A1M7S2G0_9ACTN</name>
<evidence type="ECO:0000313" key="3">
    <source>
        <dbReference type="Proteomes" id="UP000184428"/>
    </source>
</evidence>
<dbReference type="RefSeq" id="WP_072912243.1">
    <property type="nucleotide sequence ID" value="NZ_FRDM01000001.1"/>
</dbReference>
<dbReference type="EMBL" id="FRDM01000001">
    <property type="protein sequence ID" value="SHN52616.1"/>
    <property type="molecule type" value="Genomic_DNA"/>
</dbReference>
<sequence length="197" mass="21310">MSRPAAHSRGDWMSLLDGVRVSRRWMTRQTPDLLAAWCDADTPERRRAIATRILQFAADLESEPDDADDRAAESTWSELVASIDARLVRGPDWPPLAAALTRAAAGDYDIAARLPALAAAAPLPVRHPARELHWRLLDDCPDALPAPSPTGGLTSTAAGAPIVHNGPGRPQMSRGIPPGRPHRLSLDTAHLQDRRPS</sequence>
<proteinExistence type="predicted"/>
<dbReference type="AlphaFoldDB" id="A0A1M7S2G0"/>
<feature type="region of interest" description="Disordered" evidence="1">
    <location>
        <begin position="147"/>
        <end position="197"/>
    </location>
</feature>
<evidence type="ECO:0000313" key="2">
    <source>
        <dbReference type="EMBL" id="SHN52616.1"/>
    </source>
</evidence>
<evidence type="ECO:0000256" key="1">
    <source>
        <dbReference type="SAM" id="MobiDB-lite"/>
    </source>
</evidence>
<organism evidence="2 3">
    <name type="scientific">Geodermatophilus obscurus</name>
    <dbReference type="NCBI Taxonomy" id="1861"/>
    <lineage>
        <taxon>Bacteria</taxon>
        <taxon>Bacillati</taxon>
        <taxon>Actinomycetota</taxon>
        <taxon>Actinomycetes</taxon>
        <taxon>Geodermatophilales</taxon>
        <taxon>Geodermatophilaceae</taxon>
        <taxon>Geodermatophilus</taxon>
    </lineage>
</organism>
<reference evidence="2 3" key="1">
    <citation type="submission" date="2016-12" db="EMBL/GenBank/DDBJ databases">
        <authorList>
            <person name="Song W.-J."/>
            <person name="Kurnit D.M."/>
        </authorList>
    </citation>
    <scope>NUCLEOTIDE SEQUENCE [LARGE SCALE GENOMIC DNA]</scope>
    <source>
        <strain evidence="2 3">DSM 43162</strain>
    </source>
</reference>